<gene>
    <name evidence="9" type="ORF">COR50_12715</name>
</gene>
<feature type="domain" description="Peptidase S26" evidence="8">
    <location>
        <begin position="353"/>
        <end position="389"/>
    </location>
</feature>
<dbReference type="EMBL" id="CP023777">
    <property type="protein sequence ID" value="ATL47960.1"/>
    <property type="molecule type" value="Genomic_DNA"/>
</dbReference>
<dbReference type="AlphaFoldDB" id="A0A291QVK3"/>
<dbReference type="PROSITE" id="PS00761">
    <property type="entry name" value="SPASE_I_3"/>
    <property type="match status" value="1"/>
</dbReference>
<dbReference type="Gene3D" id="2.10.109.10">
    <property type="entry name" value="Umud Fragment, subunit A"/>
    <property type="match status" value="2"/>
</dbReference>
<protein>
    <recommendedName>
        <fullName evidence="4 7">Signal peptidase I</fullName>
        <ecNumber evidence="3 7">3.4.21.89</ecNumber>
    </recommendedName>
</protein>
<dbReference type="InterPro" id="IPR019758">
    <property type="entry name" value="Pept_S26A_signal_pept_1_CS"/>
</dbReference>
<comment type="similarity">
    <text evidence="2 7">Belongs to the peptidase S26 family.</text>
</comment>
<dbReference type="Proteomes" id="UP000220133">
    <property type="component" value="Chromosome"/>
</dbReference>
<dbReference type="GO" id="GO:0004252">
    <property type="term" value="F:serine-type endopeptidase activity"/>
    <property type="evidence" value="ECO:0007669"/>
    <property type="project" value="InterPro"/>
</dbReference>
<proteinExistence type="inferred from homology"/>
<dbReference type="NCBIfam" id="TIGR02227">
    <property type="entry name" value="sigpep_I_bact"/>
    <property type="match status" value="2"/>
</dbReference>
<keyword evidence="10" id="KW-1185">Reference proteome</keyword>
<dbReference type="PANTHER" id="PTHR43390">
    <property type="entry name" value="SIGNAL PEPTIDASE I"/>
    <property type="match status" value="1"/>
</dbReference>
<dbReference type="PANTHER" id="PTHR43390:SF1">
    <property type="entry name" value="CHLOROPLAST PROCESSING PEPTIDASE"/>
    <property type="match status" value="1"/>
</dbReference>
<dbReference type="KEGG" id="cbae:COR50_12715"/>
<keyword evidence="7" id="KW-0812">Transmembrane</keyword>
<evidence type="ECO:0000256" key="5">
    <source>
        <dbReference type="ARBA" id="ARBA00022801"/>
    </source>
</evidence>
<dbReference type="RefSeq" id="WP_098194337.1">
    <property type="nucleotide sequence ID" value="NZ_CP023777.1"/>
</dbReference>
<dbReference type="InterPro" id="IPR036286">
    <property type="entry name" value="LexA/Signal_pep-like_sf"/>
</dbReference>
<evidence type="ECO:0000256" key="2">
    <source>
        <dbReference type="ARBA" id="ARBA00009370"/>
    </source>
</evidence>
<comment type="subcellular location">
    <subcellularLocation>
        <location evidence="7">Membrane</location>
        <topology evidence="7">Single-pass type II membrane protein</topology>
    </subcellularLocation>
</comment>
<name>A0A291QVK3_9BACT</name>
<keyword evidence="7" id="KW-0645">Protease</keyword>
<dbReference type="Pfam" id="PF10502">
    <property type="entry name" value="Peptidase_S26"/>
    <property type="match status" value="2"/>
</dbReference>
<evidence type="ECO:0000259" key="8">
    <source>
        <dbReference type="Pfam" id="PF10502"/>
    </source>
</evidence>
<sequence length="407" mass="46987">MNWAFWKKKEDKPKKKKSAVREWLDAAIFAIIAATLIRTFIFEAYTIPTPSMEKSLLVNDFLFVSKIAYGPRIPMTPLAVPFTHHTLPFTKYTKAYSDAIHWKYRRIPGFKDIKNNDVVVFNFPEGDTVALEQQDVSYYDLVRRYGREAVWNQYHIIARPVDKRENYIKRCMGIAGDTLQIIGGQVHINGKAAPVPEGSERVYVVQTAEGELSNSRLDEMDVDAKSEGYPNRAMFAKYDSSGKQEPGNFYTYNLTKSMAETVRSWAPNVMSVDSLVEKRVDPSVFPSDTANYKWNLDNFGPLYIPKKGATITLTLQNISLYRRIIDVYEDNDLQIKDGQIYINGQATNQYTFKMNYYFMMGDNRNDSLDSRFWGFVPEDHVVGKAWLIWMSYGDNGIRWSRLFKAIK</sequence>
<comment type="catalytic activity">
    <reaction evidence="1 7">
        <text>Cleavage of hydrophobic, N-terminal signal or leader sequences from secreted and periplasmic proteins.</text>
        <dbReference type="EC" id="3.4.21.89"/>
    </reaction>
</comment>
<reference evidence="9 10" key="1">
    <citation type="submission" date="2017-10" db="EMBL/GenBank/DDBJ databases">
        <title>Paenichitinophaga pekingensis gen. nov., sp. nov., isolated from activated sludge.</title>
        <authorList>
            <person name="Jin D."/>
            <person name="Kong X."/>
            <person name="Deng Y."/>
            <person name="Bai Z."/>
        </authorList>
    </citation>
    <scope>NUCLEOTIDE SEQUENCE [LARGE SCALE GENOMIC DNA]</scope>
    <source>
        <strain evidence="9 10">13</strain>
    </source>
</reference>
<dbReference type="SUPFAM" id="SSF51306">
    <property type="entry name" value="LexA/Signal peptidase"/>
    <property type="match status" value="2"/>
</dbReference>
<dbReference type="PRINTS" id="PR00727">
    <property type="entry name" value="LEADERPTASE"/>
</dbReference>
<evidence type="ECO:0000256" key="1">
    <source>
        <dbReference type="ARBA" id="ARBA00000677"/>
    </source>
</evidence>
<evidence type="ECO:0000256" key="3">
    <source>
        <dbReference type="ARBA" id="ARBA00013208"/>
    </source>
</evidence>
<organism evidence="9 10">
    <name type="scientific">Chitinophaga caeni</name>
    <dbReference type="NCBI Taxonomy" id="2029983"/>
    <lineage>
        <taxon>Bacteria</taxon>
        <taxon>Pseudomonadati</taxon>
        <taxon>Bacteroidota</taxon>
        <taxon>Chitinophagia</taxon>
        <taxon>Chitinophagales</taxon>
        <taxon>Chitinophagaceae</taxon>
        <taxon>Chitinophaga</taxon>
    </lineage>
</organism>
<dbReference type="GO" id="GO:0009003">
    <property type="term" value="F:signal peptidase activity"/>
    <property type="evidence" value="ECO:0007669"/>
    <property type="project" value="UniProtKB-EC"/>
</dbReference>
<feature type="active site" evidence="6">
    <location>
        <position position="51"/>
    </location>
</feature>
<evidence type="ECO:0000256" key="6">
    <source>
        <dbReference type="PIRSR" id="PIRSR600223-1"/>
    </source>
</evidence>
<dbReference type="GO" id="GO:0006465">
    <property type="term" value="P:signal peptide processing"/>
    <property type="evidence" value="ECO:0007669"/>
    <property type="project" value="InterPro"/>
</dbReference>
<evidence type="ECO:0000313" key="9">
    <source>
        <dbReference type="EMBL" id="ATL47960.1"/>
    </source>
</evidence>
<keyword evidence="7" id="KW-0472">Membrane</keyword>
<dbReference type="InterPro" id="IPR000223">
    <property type="entry name" value="Pept_S26A_signal_pept_1"/>
</dbReference>
<dbReference type="OrthoDB" id="9802919at2"/>
<keyword evidence="5 7" id="KW-0378">Hydrolase</keyword>
<feature type="transmembrane region" description="Helical" evidence="7">
    <location>
        <begin position="23"/>
        <end position="42"/>
    </location>
</feature>
<evidence type="ECO:0000256" key="7">
    <source>
        <dbReference type="RuleBase" id="RU362042"/>
    </source>
</evidence>
<feature type="active site" evidence="6">
    <location>
        <position position="169"/>
    </location>
</feature>
<dbReference type="CDD" id="cd06530">
    <property type="entry name" value="S26_SPase_I"/>
    <property type="match status" value="2"/>
</dbReference>
<dbReference type="InterPro" id="IPR019533">
    <property type="entry name" value="Peptidase_S26"/>
</dbReference>
<evidence type="ECO:0000313" key="10">
    <source>
        <dbReference type="Proteomes" id="UP000220133"/>
    </source>
</evidence>
<evidence type="ECO:0000256" key="4">
    <source>
        <dbReference type="ARBA" id="ARBA00019232"/>
    </source>
</evidence>
<accession>A0A291QVK3</accession>
<keyword evidence="7" id="KW-1133">Transmembrane helix</keyword>
<dbReference type="EC" id="3.4.21.89" evidence="3 7"/>
<dbReference type="GO" id="GO:0016020">
    <property type="term" value="C:membrane"/>
    <property type="evidence" value="ECO:0007669"/>
    <property type="project" value="UniProtKB-SubCell"/>
</dbReference>
<feature type="domain" description="Peptidase S26" evidence="8">
    <location>
        <begin position="21"/>
        <end position="201"/>
    </location>
</feature>